<dbReference type="EMBL" id="BKZQ01000013">
    <property type="protein sequence ID" value="GER69951.1"/>
    <property type="molecule type" value="Genomic_DNA"/>
</dbReference>
<organism evidence="1 2">
    <name type="scientific">Weizmannia acidilactici</name>
    <dbReference type="NCBI Taxonomy" id="2607726"/>
    <lineage>
        <taxon>Bacteria</taxon>
        <taxon>Bacillati</taxon>
        <taxon>Bacillota</taxon>
        <taxon>Bacilli</taxon>
        <taxon>Bacillales</taxon>
        <taxon>Bacillaceae</taxon>
        <taxon>Heyndrickxia</taxon>
    </lineage>
</organism>
<accession>A0A5J4JE19</accession>
<dbReference type="Proteomes" id="UP000391919">
    <property type="component" value="Unassembled WGS sequence"/>
</dbReference>
<reference evidence="1 2" key="1">
    <citation type="submission" date="2019-09" db="EMBL/GenBank/DDBJ databases">
        <title>Draft genome sequence of Bacillus sp. JC-7.</title>
        <authorList>
            <person name="Tanaka N."/>
            <person name="Shiwa Y."/>
            <person name="Fujita N."/>
            <person name="Tanasupawat S."/>
        </authorList>
    </citation>
    <scope>NUCLEOTIDE SEQUENCE [LARGE SCALE GENOMIC DNA]</scope>
    <source>
        <strain evidence="1 2">JC-7</strain>
    </source>
</reference>
<comment type="caution">
    <text evidence="1">The sequence shown here is derived from an EMBL/GenBank/DDBJ whole genome shotgun (WGS) entry which is preliminary data.</text>
</comment>
<protein>
    <submittedName>
        <fullName evidence="1">Uncharacterized protein</fullName>
    </submittedName>
</protein>
<dbReference type="InterPro" id="IPR029058">
    <property type="entry name" value="AB_hydrolase_fold"/>
</dbReference>
<dbReference type="Gene3D" id="3.40.50.1820">
    <property type="entry name" value="alpha/beta hydrolase"/>
    <property type="match status" value="1"/>
</dbReference>
<name>A0A5J4JE19_9BACI</name>
<dbReference type="AlphaFoldDB" id="A0A5J4JE19"/>
<evidence type="ECO:0000313" key="2">
    <source>
        <dbReference type="Proteomes" id="UP000391919"/>
    </source>
</evidence>
<sequence length="66" mass="7137">MKERFVHVTGGRVYYKKTSTGNKTPLIVLHGGPGGTHMPMLALEALGMNGSSFLRPARFREIGPAP</sequence>
<dbReference type="SUPFAM" id="SSF53474">
    <property type="entry name" value="alpha/beta-Hydrolases"/>
    <property type="match status" value="1"/>
</dbReference>
<evidence type="ECO:0000313" key="1">
    <source>
        <dbReference type="EMBL" id="GER69951.1"/>
    </source>
</evidence>
<keyword evidence="2" id="KW-1185">Reference proteome</keyword>
<gene>
    <name evidence="1" type="ORF">BpJC7_12540</name>
</gene>
<proteinExistence type="predicted"/>